<dbReference type="InterPro" id="IPR052209">
    <property type="entry name" value="CbiZ"/>
</dbReference>
<name>A0A6M0H329_9CLOT</name>
<evidence type="ECO:0000313" key="2">
    <source>
        <dbReference type="Proteomes" id="UP000481872"/>
    </source>
</evidence>
<dbReference type="RefSeq" id="WP_061995851.1">
    <property type="nucleotide sequence ID" value="NZ_JAAGPU010000010.1"/>
</dbReference>
<organism evidence="1 2">
    <name type="scientific">Clostridium senegalense</name>
    <dbReference type="NCBI Taxonomy" id="1465809"/>
    <lineage>
        <taxon>Bacteria</taxon>
        <taxon>Bacillati</taxon>
        <taxon>Bacillota</taxon>
        <taxon>Clostridia</taxon>
        <taxon>Eubacteriales</taxon>
        <taxon>Clostridiaceae</taxon>
        <taxon>Clostridium</taxon>
    </lineage>
</organism>
<protein>
    <submittedName>
        <fullName evidence="1">Adenosylcobinamide amidohydrolase</fullName>
    </submittedName>
</protein>
<dbReference type="InterPro" id="IPR002808">
    <property type="entry name" value="AdoCbi_amidolase"/>
</dbReference>
<proteinExistence type="predicted"/>
<evidence type="ECO:0000313" key="1">
    <source>
        <dbReference type="EMBL" id="NEU04594.1"/>
    </source>
</evidence>
<dbReference type="Pfam" id="PF01955">
    <property type="entry name" value="CbiZ"/>
    <property type="match status" value="1"/>
</dbReference>
<sequence length="383" mass="42563">MMIFKLATGDEVHKYKKSIVVVLKDERKVLSTGPLNGGYKENLKYVFNNDGNPGAGIACKMKAPTYEEHMGVIAQELGLDSQYTTGISTAASMENVSIKTENFEDLIVTAIVTGGIEVNGGRVGDPAYYHEKNNKSEMIKLGTINIILVINKELTEGALTRAMVTCTEAKTAAIQELMAGSNYSRGLATGSGTDGTIIICNSNLENKLTNAGKHFKLGELIGKSVKNAVKEALYKQTGLSGESQHSFLQRMKRFNINEEVIWEKYEKISLHKKIENPLLKHGFIHNIHTIERENDLVTLTSVYAHLIDQLDWELLSENEVVKECRFILERICGLYNIDNPLIGHGDIKINDNDCKETIILNLIDKFVLIIAIICGEDNKNIFI</sequence>
<dbReference type="PANTHER" id="PTHR35336:SF5">
    <property type="entry name" value="ADENOSYLCOBINAMIDE AMIDOHYDROLASE"/>
    <property type="match status" value="1"/>
</dbReference>
<reference evidence="1 2" key="1">
    <citation type="submission" date="2020-02" db="EMBL/GenBank/DDBJ databases">
        <title>Genome assembly of a novel Clostridium senegalense strain.</title>
        <authorList>
            <person name="Gupta T.B."/>
            <person name="Jauregui R."/>
            <person name="Maclean P."/>
            <person name="Nawarathana A."/>
            <person name="Brightwell G."/>
        </authorList>
    </citation>
    <scope>NUCLEOTIDE SEQUENCE [LARGE SCALE GENOMIC DNA]</scope>
    <source>
        <strain evidence="1 2">AGRFS4</strain>
    </source>
</reference>
<dbReference type="PANTHER" id="PTHR35336">
    <property type="entry name" value="ADENOSYLCOBINAMIDE AMIDOHYDROLASE"/>
    <property type="match status" value="1"/>
</dbReference>
<keyword evidence="1" id="KW-0378">Hydrolase</keyword>
<comment type="caution">
    <text evidence="1">The sequence shown here is derived from an EMBL/GenBank/DDBJ whole genome shotgun (WGS) entry which is preliminary data.</text>
</comment>
<accession>A0A6M0H329</accession>
<keyword evidence="2" id="KW-1185">Reference proteome</keyword>
<dbReference type="Proteomes" id="UP000481872">
    <property type="component" value="Unassembled WGS sequence"/>
</dbReference>
<gene>
    <name evidence="1" type="ORF">G3M99_06905</name>
</gene>
<dbReference type="GO" id="GO:0016787">
    <property type="term" value="F:hydrolase activity"/>
    <property type="evidence" value="ECO:0007669"/>
    <property type="project" value="UniProtKB-KW"/>
</dbReference>
<dbReference type="EMBL" id="JAAGPU010000010">
    <property type="protein sequence ID" value="NEU04594.1"/>
    <property type="molecule type" value="Genomic_DNA"/>
</dbReference>
<dbReference type="AlphaFoldDB" id="A0A6M0H329"/>